<dbReference type="Proteomes" id="UP000326799">
    <property type="component" value="Unassembled WGS sequence"/>
</dbReference>
<protein>
    <submittedName>
        <fullName evidence="1">Uncharacterized protein</fullName>
    </submittedName>
</protein>
<gene>
    <name evidence="1" type="ORF">BDV33DRAFT_210699</name>
</gene>
<accession>A0A5N6E6D2</accession>
<dbReference type="EMBL" id="ML733781">
    <property type="protein sequence ID" value="KAB8212928.1"/>
    <property type="molecule type" value="Genomic_DNA"/>
</dbReference>
<evidence type="ECO:0000313" key="2">
    <source>
        <dbReference type="Proteomes" id="UP000326799"/>
    </source>
</evidence>
<organism evidence="1 2">
    <name type="scientific">Aspergillus novoparasiticus</name>
    <dbReference type="NCBI Taxonomy" id="986946"/>
    <lineage>
        <taxon>Eukaryota</taxon>
        <taxon>Fungi</taxon>
        <taxon>Dikarya</taxon>
        <taxon>Ascomycota</taxon>
        <taxon>Pezizomycotina</taxon>
        <taxon>Eurotiomycetes</taxon>
        <taxon>Eurotiomycetidae</taxon>
        <taxon>Eurotiales</taxon>
        <taxon>Aspergillaceae</taxon>
        <taxon>Aspergillus</taxon>
        <taxon>Aspergillus subgen. Circumdati</taxon>
    </lineage>
</organism>
<name>A0A5N6E6D2_9EURO</name>
<proteinExistence type="predicted"/>
<keyword evidence="2" id="KW-1185">Reference proteome</keyword>
<evidence type="ECO:0000313" key="1">
    <source>
        <dbReference type="EMBL" id="KAB8212928.1"/>
    </source>
</evidence>
<reference evidence="1 2" key="1">
    <citation type="submission" date="2019-04" db="EMBL/GenBank/DDBJ databases">
        <title>Fungal friends and foes A comparative genomics study of 23 Aspergillus species from section Flavi.</title>
        <authorList>
            <consortium name="DOE Joint Genome Institute"/>
            <person name="Kjaerbolling I."/>
            <person name="Vesth T.C."/>
            <person name="Frisvad J.C."/>
            <person name="Nybo J.L."/>
            <person name="Theobald S."/>
            <person name="Kildgaard S."/>
            <person name="Petersen T.I."/>
            <person name="Kuo A."/>
            <person name="Sato A."/>
            <person name="Lyhne E.K."/>
            <person name="Kogle M.E."/>
            <person name="Wiebenga A."/>
            <person name="Kun R.S."/>
            <person name="Lubbers R.J."/>
            <person name="Makela M.R."/>
            <person name="Barry K."/>
            <person name="Chovatia M."/>
            <person name="Clum A."/>
            <person name="Daum C."/>
            <person name="Haridas S."/>
            <person name="He G."/>
            <person name="LaButti K."/>
            <person name="Lipzen A."/>
            <person name="Mondo S."/>
            <person name="Pangilinan J."/>
            <person name="Riley R."/>
            <person name="Salamov A."/>
            <person name="Simmons B.A."/>
            <person name="Magnuson J.K."/>
            <person name="Henrissat B."/>
            <person name="Mortensen U.H."/>
            <person name="Larsen T.O."/>
            <person name="De vries R.P."/>
            <person name="Grigoriev I.V."/>
            <person name="Machida M."/>
            <person name="Baker S.E."/>
            <person name="Andersen M.R."/>
        </authorList>
    </citation>
    <scope>NUCLEOTIDE SEQUENCE [LARGE SCALE GENOMIC DNA]</scope>
    <source>
        <strain evidence="1 2">CBS 126849</strain>
    </source>
</reference>
<sequence>MHLRPTEIEDLEYANCAGPAQEWEQTHKTPAESLDQALGLLQQYLKEAIDLCRVDQLVGAVELMLAYLDWVTGDAKDCGVFIDNPVLYPRQLLLWNKLNICFLAICQRQKDITEATLKANAPLSPGCLSISQIETLVNELICLSDRIEDDGLVDYEMGFWEEEILSILDQCLSLSNTINSNQLQNASSTAAYLVAQRLW</sequence>
<dbReference type="AlphaFoldDB" id="A0A5N6E6D2"/>